<dbReference type="AlphaFoldDB" id="A0AAD7A660"/>
<gene>
    <name evidence="1" type="ORF">DFH08DRAFT_994839</name>
</gene>
<reference evidence="1" key="1">
    <citation type="submission" date="2023-03" db="EMBL/GenBank/DDBJ databases">
        <title>Massive genome expansion in bonnet fungi (Mycena s.s.) driven by repeated elements and novel gene families across ecological guilds.</title>
        <authorList>
            <consortium name="Lawrence Berkeley National Laboratory"/>
            <person name="Harder C.B."/>
            <person name="Miyauchi S."/>
            <person name="Viragh M."/>
            <person name="Kuo A."/>
            <person name="Thoen E."/>
            <person name="Andreopoulos B."/>
            <person name="Lu D."/>
            <person name="Skrede I."/>
            <person name="Drula E."/>
            <person name="Henrissat B."/>
            <person name="Morin E."/>
            <person name="Kohler A."/>
            <person name="Barry K."/>
            <person name="LaButti K."/>
            <person name="Morin E."/>
            <person name="Salamov A."/>
            <person name="Lipzen A."/>
            <person name="Mereny Z."/>
            <person name="Hegedus B."/>
            <person name="Baldrian P."/>
            <person name="Stursova M."/>
            <person name="Weitz H."/>
            <person name="Taylor A."/>
            <person name="Grigoriev I.V."/>
            <person name="Nagy L.G."/>
            <person name="Martin F."/>
            <person name="Kauserud H."/>
        </authorList>
    </citation>
    <scope>NUCLEOTIDE SEQUENCE</scope>
    <source>
        <strain evidence="1">CBHHK002</strain>
    </source>
</reference>
<dbReference type="EMBL" id="JARIHO010000014">
    <property type="protein sequence ID" value="KAJ7350435.1"/>
    <property type="molecule type" value="Genomic_DNA"/>
</dbReference>
<keyword evidence="2" id="KW-1185">Reference proteome</keyword>
<evidence type="ECO:0000313" key="1">
    <source>
        <dbReference type="EMBL" id="KAJ7350435.1"/>
    </source>
</evidence>
<organism evidence="1 2">
    <name type="scientific">Mycena albidolilacea</name>
    <dbReference type="NCBI Taxonomy" id="1033008"/>
    <lineage>
        <taxon>Eukaryota</taxon>
        <taxon>Fungi</taxon>
        <taxon>Dikarya</taxon>
        <taxon>Basidiomycota</taxon>
        <taxon>Agaricomycotina</taxon>
        <taxon>Agaricomycetes</taxon>
        <taxon>Agaricomycetidae</taxon>
        <taxon>Agaricales</taxon>
        <taxon>Marasmiineae</taxon>
        <taxon>Mycenaceae</taxon>
        <taxon>Mycena</taxon>
    </lineage>
</organism>
<sequence length="259" mass="29245">MKRSIHLPGCRRSRAVSRGSTHLPAQASIESVPTCFARERPPVIVMMSAMLRWANKSEAVNLKRVLPDSSRRMLSASIPRTWGGSVQRRILFSYPCREDEFRAREGEKETFLQADEAIYPSRGVHKVESGIKGIYAPSAQASVQFVPTCFARERPPVIATLLTMLRWANKCEAVKFRVALHRTPSSPVLWLHARPETILLTMGLAAVTWERHDRKFPETETQPLSAVVVDIGMNVLANSKEQFWPRYRLTSRLINPAVG</sequence>
<evidence type="ECO:0000313" key="2">
    <source>
        <dbReference type="Proteomes" id="UP001218218"/>
    </source>
</evidence>
<dbReference type="Proteomes" id="UP001218218">
    <property type="component" value="Unassembled WGS sequence"/>
</dbReference>
<comment type="caution">
    <text evidence="1">The sequence shown here is derived from an EMBL/GenBank/DDBJ whole genome shotgun (WGS) entry which is preliminary data.</text>
</comment>
<accession>A0AAD7A660</accession>
<protein>
    <submittedName>
        <fullName evidence="1">Uncharacterized protein</fullName>
    </submittedName>
</protein>
<proteinExistence type="predicted"/>
<name>A0AAD7A660_9AGAR</name>